<evidence type="ECO:0000313" key="7">
    <source>
        <dbReference type="Proteomes" id="UP000434957"/>
    </source>
</evidence>
<dbReference type="Proteomes" id="UP000435112">
    <property type="component" value="Unassembled WGS sequence"/>
</dbReference>
<feature type="coiled-coil region" evidence="1">
    <location>
        <begin position="139"/>
        <end position="166"/>
    </location>
</feature>
<dbReference type="Proteomes" id="UP000434957">
    <property type="component" value="Unassembled WGS sequence"/>
</dbReference>
<gene>
    <name evidence="4" type="ORF">PR001_g24525</name>
    <name evidence="3" type="ORF">PR002_g25083</name>
    <name evidence="5" type="ORF">PR003_g25716</name>
</gene>
<evidence type="ECO:0000313" key="3">
    <source>
        <dbReference type="EMBL" id="KAE8977212.1"/>
    </source>
</evidence>
<dbReference type="EMBL" id="QXFT01003149">
    <property type="protein sequence ID" value="KAE9288802.1"/>
    <property type="molecule type" value="Genomic_DNA"/>
</dbReference>
<name>A0A6A4CLV9_9STRA</name>
<protein>
    <recommendedName>
        <fullName evidence="9">BZIP domain-containing protein</fullName>
    </recommendedName>
</protein>
<evidence type="ECO:0000256" key="1">
    <source>
        <dbReference type="SAM" id="Coils"/>
    </source>
</evidence>
<dbReference type="Proteomes" id="UP000429607">
    <property type="component" value="Unassembled WGS sequence"/>
</dbReference>
<feature type="compositionally biased region" description="Basic and acidic residues" evidence="2">
    <location>
        <begin position="68"/>
        <end position="83"/>
    </location>
</feature>
<evidence type="ECO:0008006" key="9">
    <source>
        <dbReference type="Google" id="ProtNLM"/>
    </source>
</evidence>
<dbReference type="EMBL" id="QXFV01003144">
    <property type="protein sequence ID" value="KAE8979538.1"/>
    <property type="molecule type" value="Genomic_DNA"/>
</dbReference>
<accession>A0A6A4CLV9</accession>
<evidence type="ECO:0000313" key="6">
    <source>
        <dbReference type="Proteomes" id="UP000429607"/>
    </source>
</evidence>
<proteinExistence type="predicted"/>
<feature type="region of interest" description="Disordered" evidence="2">
    <location>
        <begin position="1"/>
        <end position="83"/>
    </location>
</feature>
<evidence type="ECO:0000313" key="4">
    <source>
        <dbReference type="EMBL" id="KAE8979538.1"/>
    </source>
</evidence>
<dbReference type="OrthoDB" id="167464at2759"/>
<evidence type="ECO:0000313" key="8">
    <source>
        <dbReference type="Proteomes" id="UP000435112"/>
    </source>
</evidence>
<evidence type="ECO:0000313" key="5">
    <source>
        <dbReference type="EMBL" id="KAE9288802.1"/>
    </source>
</evidence>
<keyword evidence="1" id="KW-0175">Coiled coil</keyword>
<dbReference type="EMBL" id="QXFU01003226">
    <property type="protein sequence ID" value="KAE8977212.1"/>
    <property type="molecule type" value="Genomic_DNA"/>
</dbReference>
<organism evidence="5 7">
    <name type="scientific">Phytophthora rubi</name>
    <dbReference type="NCBI Taxonomy" id="129364"/>
    <lineage>
        <taxon>Eukaryota</taxon>
        <taxon>Sar</taxon>
        <taxon>Stramenopiles</taxon>
        <taxon>Oomycota</taxon>
        <taxon>Peronosporomycetes</taxon>
        <taxon>Peronosporales</taxon>
        <taxon>Peronosporaceae</taxon>
        <taxon>Phytophthora</taxon>
    </lineage>
</organism>
<evidence type="ECO:0000256" key="2">
    <source>
        <dbReference type="SAM" id="MobiDB-lite"/>
    </source>
</evidence>
<sequence>MAPSTRGEAASALPKASLGSLKWSDAEEKRSPSNHAASPLVSDDSEAKHDEQTSEQLSPRSRRRRKNRDQMRVARQKERETMQRLRETVHRLEVRYQETVNRGILNSPNESLSTAAAVDTSTDVSSSDYVKLVEEGARLQDENSQFRRALHEKNKLQETLERVYEDFHQPPTQEEVRMRRCVFEDQCAHDPWTPLTEEQVWVYIRATHERVTATLQAISQRAALREMDPSIRPLPPFLGWQVQYHRENDEVLFSFEKPFYHVTALQAMQHTWDNELSMQSYRKPVDAATQSMTVFQVINDDTYVFRRRIKVREQIATSYYLRFRLKTNSGYAIGNCSANAEPSQQQGKLWAANLSLWTHFKAAWSELDQEFCTVRITGRMSVDATESAATQAAVDIIFGLLSWENLNIGPVFTFTEG</sequence>
<reference evidence="5 7" key="1">
    <citation type="submission" date="2018-08" db="EMBL/GenBank/DDBJ databases">
        <title>Genomic investigation of the strawberry pathogen Phytophthora fragariae indicates pathogenicity is determined by transcriptional variation in three key races.</title>
        <authorList>
            <person name="Adams T.M."/>
            <person name="Armitage A.D."/>
            <person name="Sobczyk M.K."/>
            <person name="Bates H.J."/>
            <person name="Dunwell J.M."/>
            <person name="Nellist C.F."/>
            <person name="Harrison R.J."/>
        </authorList>
    </citation>
    <scope>NUCLEOTIDE SEQUENCE [LARGE SCALE GENOMIC DNA]</scope>
    <source>
        <strain evidence="4 6">SCRP249</strain>
        <strain evidence="3 8">SCRP324</strain>
        <strain evidence="5 7">SCRP333</strain>
    </source>
</reference>
<keyword evidence="7" id="KW-1185">Reference proteome</keyword>
<comment type="caution">
    <text evidence="5">The sequence shown here is derived from an EMBL/GenBank/DDBJ whole genome shotgun (WGS) entry which is preliminary data.</text>
</comment>
<dbReference type="AlphaFoldDB" id="A0A6A4CLV9"/>